<evidence type="ECO:0000256" key="3">
    <source>
        <dbReference type="ARBA" id="ARBA00022679"/>
    </source>
</evidence>
<comment type="similarity">
    <text evidence="2">Belongs to the trans-sulfuration enzymes family.</text>
</comment>
<dbReference type="InterPro" id="IPR015424">
    <property type="entry name" value="PyrdxlP-dep_Trfase"/>
</dbReference>
<dbReference type="GO" id="GO:0005737">
    <property type="term" value="C:cytoplasm"/>
    <property type="evidence" value="ECO:0007669"/>
    <property type="project" value="TreeGrafter"/>
</dbReference>
<keyword evidence="3" id="KW-0808">Transferase</keyword>
<dbReference type="Gene3D" id="3.90.1150.10">
    <property type="entry name" value="Aspartate Aminotransferase, domain 1"/>
    <property type="match status" value="1"/>
</dbReference>
<dbReference type="SUPFAM" id="SSF53383">
    <property type="entry name" value="PLP-dependent transferases"/>
    <property type="match status" value="1"/>
</dbReference>
<evidence type="ECO:0000256" key="2">
    <source>
        <dbReference type="ARBA" id="ARBA00009077"/>
    </source>
</evidence>
<dbReference type="GO" id="GO:0019346">
    <property type="term" value="P:transsulfuration"/>
    <property type="evidence" value="ECO:0007669"/>
    <property type="project" value="InterPro"/>
</dbReference>
<sequence>MLLLGLETLSLRVRKHSDNALAVAKHLLAHQSVTWVNYPGLDGDPYSERCKRYFPRGAGAILTFGIKGGRDAGRKFIDALELFSNVANVADAKSLVVHPASTTHSQLSDDELKAAGVSADMIRLSIGIEDIEDILYDLDQALNVSQGG</sequence>
<keyword evidence="4" id="KW-0663">Pyridoxal phosphate</keyword>
<dbReference type="GO" id="GO:0004124">
    <property type="term" value="F:cysteine synthase activity"/>
    <property type="evidence" value="ECO:0007669"/>
    <property type="project" value="TreeGrafter"/>
</dbReference>
<dbReference type="GO" id="GO:0003961">
    <property type="term" value="F:O-acetylhomoserine aminocarboxypropyltransferase activity"/>
    <property type="evidence" value="ECO:0007669"/>
    <property type="project" value="TreeGrafter"/>
</dbReference>
<dbReference type="GO" id="GO:0018826">
    <property type="term" value="F:methionine gamma-lyase activity"/>
    <property type="evidence" value="ECO:0007669"/>
    <property type="project" value="UniProtKB-EC"/>
</dbReference>
<protein>
    <submittedName>
        <fullName evidence="5">L-methionine gamma-lyase</fullName>
        <ecNumber evidence="5">4.4.1.11</ecNumber>
    </submittedName>
</protein>
<name>A0A645IWL3_9ZZZZ</name>
<dbReference type="PANTHER" id="PTHR43797:SF2">
    <property type="entry name" value="HOMOCYSTEINE_CYSTEINE SYNTHASE"/>
    <property type="match status" value="1"/>
</dbReference>
<comment type="caution">
    <text evidence="5">The sequence shown here is derived from an EMBL/GenBank/DDBJ whole genome shotgun (WGS) entry which is preliminary data.</text>
</comment>
<dbReference type="InterPro" id="IPR006235">
    <property type="entry name" value="OAc-hSer/O-AcSer_sulfhydrylase"/>
</dbReference>
<evidence type="ECO:0000313" key="5">
    <source>
        <dbReference type="EMBL" id="MPN55825.1"/>
    </source>
</evidence>
<keyword evidence="5" id="KW-0456">Lyase</keyword>
<dbReference type="EMBL" id="VSSQ01125489">
    <property type="protein sequence ID" value="MPN55825.1"/>
    <property type="molecule type" value="Genomic_DNA"/>
</dbReference>
<dbReference type="GO" id="GO:0030170">
    <property type="term" value="F:pyridoxal phosphate binding"/>
    <property type="evidence" value="ECO:0007669"/>
    <property type="project" value="InterPro"/>
</dbReference>
<dbReference type="GO" id="GO:0006535">
    <property type="term" value="P:cysteine biosynthetic process from serine"/>
    <property type="evidence" value="ECO:0007669"/>
    <property type="project" value="TreeGrafter"/>
</dbReference>
<organism evidence="5">
    <name type="scientific">bioreactor metagenome</name>
    <dbReference type="NCBI Taxonomy" id="1076179"/>
    <lineage>
        <taxon>unclassified sequences</taxon>
        <taxon>metagenomes</taxon>
        <taxon>ecological metagenomes</taxon>
    </lineage>
</organism>
<dbReference type="GO" id="GO:0071269">
    <property type="term" value="P:L-homocysteine biosynthetic process"/>
    <property type="evidence" value="ECO:0007669"/>
    <property type="project" value="TreeGrafter"/>
</dbReference>
<dbReference type="PANTHER" id="PTHR43797">
    <property type="entry name" value="HOMOCYSTEINE/CYSTEINE SYNTHASE"/>
    <property type="match status" value="1"/>
</dbReference>
<dbReference type="InterPro" id="IPR015422">
    <property type="entry name" value="PyrdxlP-dep_Trfase_small"/>
</dbReference>
<evidence type="ECO:0000256" key="4">
    <source>
        <dbReference type="ARBA" id="ARBA00022898"/>
    </source>
</evidence>
<gene>
    <name evidence="5" type="primary">mdeA_15</name>
    <name evidence="5" type="ORF">SDC9_203509</name>
</gene>
<dbReference type="Pfam" id="PF01053">
    <property type="entry name" value="Cys_Met_Meta_PP"/>
    <property type="match status" value="1"/>
</dbReference>
<dbReference type="EC" id="4.4.1.11" evidence="5"/>
<comment type="cofactor">
    <cofactor evidence="1">
        <name>pyridoxal 5'-phosphate</name>
        <dbReference type="ChEBI" id="CHEBI:597326"/>
    </cofactor>
</comment>
<dbReference type="AlphaFoldDB" id="A0A645IWL3"/>
<accession>A0A645IWL3</accession>
<reference evidence="5" key="1">
    <citation type="submission" date="2019-08" db="EMBL/GenBank/DDBJ databases">
        <authorList>
            <person name="Kucharzyk K."/>
            <person name="Murdoch R.W."/>
            <person name="Higgins S."/>
            <person name="Loffler F."/>
        </authorList>
    </citation>
    <scope>NUCLEOTIDE SEQUENCE</scope>
</reference>
<evidence type="ECO:0000256" key="1">
    <source>
        <dbReference type="ARBA" id="ARBA00001933"/>
    </source>
</evidence>
<dbReference type="InterPro" id="IPR000277">
    <property type="entry name" value="Cys/Met-Metab_PyrdxlP-dep_enz"/>
</dbReference>
<proteinExistence type="inferred from homology"/>